<proteinExistence type="predicted"/>
<sequence>MSSRYADDGKKKPFWKRSSRSASGSPSSNLQNKVASESPQHAPRHKLTFKEFENHTEDAWDAADDDLLRTAALANMDMGFSPDQVQATAQAVIEQHAQSQSASQTTFFPDPPINSGGALYVVTPSTDKNKYTNPAFTVKTFQPRRKYPGTATRTLPDSSSDSELNTRTDTSKQQIERSNSQTADSLKNVSVDNDPTSVKENSNIDENAGVNGKSNTENSSRIILLPPSIASAGSAPKPQSIRMPMSAGNITKEKSRVEKFHQVINSTSTDLDELRKLSWPGIPSCVRAVTWQLLSGYLPANKDRRQIVLTRKRSEYFNFVDQYYEAREQPMYQTTFRQIHIDIPRTNPLIPLFQQSIVQNIFERLLFVWAVRHPASGYVQGINDLVTPFFIVFLTAQIDEGCDVETYDVSALPESILKEMEADTYWCVGNLLDGIQDNYTFAQPGVQNKVNKLRELTKRVDAELHAHLEAEQIEYLQFAFRWMNNLLMREIPLRCTIRLWDTYLAETDGFSDFHLYTCAAFLKQWRNQLLSEKDFQGLMLMIQNVPTHHWGDEEIKLLLAEAFRLKYMFADAPSHLPSKVSPAF</sequence>
<reference evidence="4 5" key="1">
    <citation type="submission" date="2024-02" db="EMBL/GenBank/DDBJ databases">
        <authorList>
            <person name="Daric V."/>
            <person name="Darras S."/>
        </authorList>
    </citation>
    <scope>NUCLEOTIDE SEQUENCE [LARGE SCALE GENOMIC DNA]</scope>
</reference>
<evidence type="ECO:0000256" key="2">
    <source>
        <dbReference type="SAM" id="MobiDB-lite"/>
    </source>
</evidence>
<gene>
    <name evidence="4" type="ORF">CVLEPA_LOCUS6210</name>
</gene>
<dbReference type="InterPro" id="IPR035969">
    <property type="entry name" value="Rab-GAP_TBC_sf"/>
</dbReference>
<protein>
    <recommendedName>
        <fullName evidence="3">Rab-GAP TBC domain-containing protein</fullName>
    </recommendedName>
</protein>
<feature type="region of interest" description="Disordered" evidence="2">
    <location>
        <begin position="142"/>
        <end position="218"/>
    </location>
</feature>
<accession>A0ABP0FE93</accession>
<dbReference type="Gene3D" id="1.10.472.80">
    <property type="entry name" value="Ypt/Rab-GAP domain of gyp1p, domain 3"/>
    <property type="match status" value="1"/>
</dbReference>
<dbReference type="PANTHER" id="PTHR22957">
    <property type="entry name" value="TBC1 DOMAIN FAMILY MEMBER GTPASE-ACTIVATING PROTEIN"/>
    <property type="match status" value="1"/>
</dbReference>
<keyword evidence="1" id="KW-0343">GTPase activation</keyword>
<evidence type="ECO:0000259" key="3">
    <source>
        <dbReference type="PROSITE" id="PS50086"/>
    </source>
</evidence>
<evidence type="ECO:0000256" key="1">
    <source>
        <dbReference type="ARBA" id="ARBA00022468"/>
    </source>
</evidence>
<dbReference type="Pfam" id="PF00566">
    <property type="entry name" value="RabGAP-TBC"/>
    <property type="match status" value="1"/>
</dbReference>
<feature type="compositionally biased region" description="Polar residues" evidence="2">
    <location>
        <begin position="171"/>
        <end position="205"/>
    </location>
</feature>
<dbReference type="Proteomes" id="UP001642483">
    <property type="component" value="Unassembled WGS sequence"/>
</dbReference>
<feature type="compositionally biased region" description="Polar residues" evidence="2">
    <location>
        <begin position="151"/>
        <end position="163"/>
    </location>
</feature>
<evidence type="ECO:0000313" key="5">
    <source>
        <dbReference type="Proteomes" id="UP001642483"/>
    </source>
</evidence>
<dbReference type="SMART" id="SM00164">
    <property type="entry name" value="TBC"/>
    <property type="match status" value="1"/>
</dbReference>
<dbReference type="PANTHER" id="PTHR22957:SF26">
    <property type="entry name" value="LD44506P"/>
    <property type="match status" value="1"/>
</dbReference>
<dbReference type="SUPFAM" id="SSF47923">
    <property type="entry name" value="Ypt/Rab-GAP domain of gyp1p"/>
    <property type="match status" value="2"/>
</dbReference>
<name>A0ABP0FE93_CLALP</name>
<feature type="compositionally biased region" description="Basic and acidic residues" evidence="2">
    <location>
        <begin position="1"/>
        <end position="11"/>
    </location>
</feature>
<comment type="caution">
    <text evidence="4">The sequence shown here is derived from an EMBL/GenBank/DDBJ whole genome shotgun (WGS) entry which is preliminary data.</text>
</comment>
<dbReference type="PROSITE" id="PS50086">
    <property type="entry name" value="TBC_RABGAP"/>
    <property type="match status" value="1"/>
</dbReference>
<feature type="domain" description="Rab-GAP TBC" evidence="3">
    <location>
        <begin position="281"/>
        <end position="507"/>
    </location>
</feature>
<organism evidence="4 5">
    <name type="scientific">Clavelina lepadiformis</name>
    <name type="common">Light-bulb sea squirt</name>
    <name type="synonym">Ascidia lepadiformis</name>
    <dbReference type="NCBI Taxonomy" id="159417"/>
    <lineage>
        <taxon>Eukaryota</taxon>
        <taxon>Metazoa</taxon>
        <taxon>Chordata</taxon>
        <taxon>Tunicata</taxon>
        <taxon>Ascidiacea</taxon>
        <taxon>Aplousobranchia</taxon>
        <taxon>Clavelinidae</taxon>
        <taxon>Clavelina</taxon>
    </lineage>
</organism>
<dbReference type="EMBL" id="CAWYQH010000035">
    <property type="protein sequence ID" value="CAK8676770.1"/>
    <property type="molecule type" value="Genomic_DNA"/>
</dbReference>
<evidence type="ECO:0000313" key="4">
    <source>
        <dbReference type="EMBL" id="CAK8676770.1"/>
    </source>
</evidence>
<feature type="compositionally biased region" description="Polar residues" evidence="2">
    <location>
        <begin position="29"/>
        <end position="39"/>
    </location>
</feature>
<feature type="region of interest" description="Disordered" evidence="2">
    <location>
        <begin position="1"/>
        <end position="50"/>
    </location>
</feature>
<keyword evidence="5" id="KW-1185">Reference proteome</keyword>
<dbReference type="Gene3D" id="1.10.8.270">
    <property type="entry name" value="putative rabgap domain of human tbc1 domain family member 14 like domains"/>
    <property type="match status" value="1"/>
</dbReference>
<dbReference type="InterPro" id="IPR000195">
    <property type="entry name" value="Rab-GAP-TBC_dom"/>
</dbReference>